<sequence length="98" mass="11501">MPLVKLSFKPAQPQVRRKDDIRRMIALLNDKGFRVPGPQLHMLWDEFSEYNACGWRILPECDDKLERILLTGLGVVAAPADDEFYFPPRWRRLYRSAV</sequence>
<protein>
    <submittedName>
        <fullName evidence="1">Uncharacterized protein</fullName>
    </submittedName>
</protein>
<dbReference type="Proteomes" id="UP000637061">
    <property type="component" value="Unassembled WGS sequence"/>
</dbReference>
<name>A0A8I1JKM7_PSEPU</name>
<proteinExistence type="predicted"/>
<dbReference type="RefSeq" id="WP_198747714.1">
    <property type="nucleotide sequence ID" value="NZ_JAEHTE010000023.1"/>
</dbReference>
<evidence type="ECO:0000313" key="1">
    <source>
        <dbReference type="EMBL" id="MBI6885786.1"/>
    </source>
</evidence>
<comment type="caution">
    <text evidence="1">The sequence shown here is derived from an EMBL/GenBank/DDBJ whole genome shotgun (WGS) entry which is preliminary data.</text>
</comment>
<reference evidence="1" key="1">
    <citation type="submission" date="2020-12" db="EMBL/GenBank/DDBJ databases">
        <title>Enhanced detection system for hospital associated transmission using whole genome sequencing surveillance.</title>
        <authorList>
            <person name="Harrison L.H."/>
            <person name="Van Tyne D."/>
            <person name="Marsh J.W."/>
            <person name="Griffith M.P."/>
            <person name="Snyder D.J."/>
            <person name="Cooper V.S."/>
            <person name="Mustapha M."/>
        </authorList>
    </citation>
    <scope>NUCLEOTIDE SEQUENCE</scope>
    <source>
        <strain evidence="1">PSB00042</strain>
    </source>
</reference>
<organism evidence="1 2">
    <name type="scientific">Pseudomonas putida</name>
    <name type="common">Arthrobacter siderocapsulatus</name>
    <dbReference type="NCBI Taxonomy" id="303"/>
    <lineage>
        <taxon>Bacteria</taxon>
        <taxon>Pseudomonadati</taxon>
        <taxon>Pseudomonadota</taxon>
        <taxon>Gammaproteobacteria</taxon>
        <taxon>Pseudomonadales</taxon>
        <taxon>Pseudomonadaceae</taxon>
        <taxon>Pseudomonas</taxon>
    </lineage>
</organism>
<dbReference type="EMBL" id="JAEHTE010000023">
    <property type="protein sequence ID" value="MBI6885786.1"/>
    <property type="molecule type" value="Genomic_DNA"/>
</dbReference>
<gene>
    <name evidence="1" type="ORF">JEU22_17915</name>
</gene>
<dbReference type="AlphaFoldDB" id="A0A8I1JKM7"/>
<evidence type="ECO:0000313" key="2">
    <source>
        <dbReference type="Proteomes" id="UP000637061"/>
    </source>
</evidence>
<accession>A0A8I1JKM7</accession>